<accession>A0A2W1N2E5</accession>
<dbReference type="Pfam" id="PF13439">
    <property type="entry name" value="Glyco_transf_4"/>
    <property type="match status" value="1"/>
</dbReference>
<dbReference type="InterPro" id="IPR028098">
    <property type="entry name" value="Glyco_trans_4-like_N"/>
</dbReference>
<protein>
    <submittedName>
        <fullName evidence="3">Uncharacterized protein</fullName>
    </submittedName>
</protein>
<dbReference type="Proteomes" id="UP000249248">
    <property type="component" value="Unassembled WGS sequence"/>
</dbReference>
<gene>
    <name evidence="3" type="ORF">DNU06_01135</name>
</gene>
<dbReference type="InterPro" id="IPR001296">
    <property type="entry name" value="Glyco_trans_1"/>
</dbReference>
<evidence type="ECO:0000259" key="1">
    <source>
        <dbReference type="Pfam" id="PF00534"/>
    </source>
</evidence>
<dbReference type="InterPro" id="IPR050194">
    <property type="entry name" value="Glycosyltransferase_grp1"/>
</dbReference>
<dbReference type="OrthoDB" id="9794575at2"/>
<dbReference type="CDD" id="cd03794">
    <property type="entry name" value="GT4_WbuB-like"/>
    <property type="match status" value="1"/>
</dbReference>
<name>A0A2W1N2E5_9FLAO</name>
<feature type="domain" description="Glycosyl transferase family 1" evidence="1">
    <location>
        <begin position="253"/>
        <end position="399"/>
    </location>
</feature>
<dbReference type="AlphaFoldDB" id="A0A2W1N2E5"/>
<dbReference type="SUPFAM" id="SSF53756">
    <property type="entry name" value="UDP-Glycosyltransferase/glycogen phosphorylase"/>
    <property type="match status" value="1"/>
</dbReference>
<dbReference type="PANTHER" id="PTHR45947">
    <property type="entry name" value="SULFOQUINOVOSYL TRANSFERASE SQD2"/>
    <property type="match status" value="1"/>
</dbReference>
<feature type="domain" description="Glycosyltransferase subfamily 4-like N-terminal" evidence="2">
    <location>
        <begin position="111"/>
        <end position="240"/>
    </location>
</feature>
<dbReference type="PANTHER" id="PTHR45947:SF3">
    <property type="entry name" value="SULFOQUINOVOSYL TRANSFERASE SQD2"/>
    <property type="match status" value="1"/>
</dbReference>
<evidence type="ECO:0000259" key="2">
    <source>
        <dbReference type="Pfam" id="PF13439"/>
    </source>
</evidence>
<dbReference type="EMBL" id="QKSB01000001">
    <property type="protein sequence ID" value="PZE18467.1"/>
    <property type="molecule type" value="Genomic_DNA"/>
</dbReference>
<keyword evidence="4" id="KW-1185">Reference proteome</keyword>
<dbReference type="Gene3D" id="3.40.50.2000">
    <property type="entry name" value="Glycogen Phosphorylase B"/>
    <property type="match status" value="2"/>
</dbReference>
<dbReference type="Pfam" id="PF00534">
    <property type="entry name" value="Glycos_transf_1"/>
    <property type="match status" value="1"/>
</dbReference>
<dbReference type="GO" id="GO:0016758">
    <property type="term" value="F:hexosyltransferase activity"/>
    <property type="evidence" value="ECO:0007669"/>
    <property type="project" value="TreeGrafter"/>
</dbReference>
<sequence>MEQKKQKILIITYYWPPSGGSGVQRWIKFAKYLPACNWEPIILTVDPSKASYFLVDESLINSVANNVTVIRTKSFEPMRLFAKIIGKKNMPHSGFSNVNKSSKLQTIFRFIRGNLFVTDPRKGWNKYAEKAALQIIDKYNIQHVVTTSPPHSSQLIGIQLKTKRNINWIADLRDPWTDIFYYNQLMKIDFLKRKEAKIEKRVINEADIVLTVSKGLKTIFAAKSEHPDNIHIIENGFDTDDIGTIDPNFNIQFKGKFNLLYVGIISDQYNMHGFFEAFEKITKSYPHIHLNFVGVQDQYIHKIVAALNLQAFVSFFEYVKKASLVNYYAQSDMLVLAIPDTINNEGIVTGKIFEYLSYKKPIIGVGPTKGNAAEILENVSAGKMFDYTDVNGLTEMLRQGVDKTTQFTYEGIVKYTRKNLTQKLVATIETLKNRPL</sequence>
<evidence type="ECO:0000313" key="3">
    <source>
        <dbReference type="EMBL" id="PZE18467.1"/>
    </source>
</evidence>
<evidence type="ECO:0000313" key="4">
    <source>
        <dbReference type="Proteomes" id="UP000249248"/>
    </source>
</evidence>
<dbReference type="RefSeq" id="WP_111061367.1">
    <property type="nucleotide sequence ID" value="NZ_JBHUCU010000007.1"/>
</dbReference>
<reference evidence="3 4" key="1">
    <citation type="submission" date="2018-06" db="EMBL/GenBank/DDBJ databases">
        <title>The draft genome sequence of Crocinitomix sp. SM1701.</title>
        <authorList>
            <person name="Zhang X."/>
        </authorList>
    </citation>
    <scope>NUCLEOTIDE SEQUENCE [LARGE SCALE GENOMIC DNA]</scope>
    <source>
        <strain evidence="3 4">SM1701</strain>
    </source>
</reference>
<proteinExistence type="predicted"/>
<comment type="caution">
    <text evidence="3">The sequence shown here is derived from an EMBL/GenBank/DDBJ whole genome shotgun (WGS) entry which is preliminary data.</text>
</comment>
<organism evidence="3 4">
    <name type="scientific">Putridiphycobacter roseus</name>
    <dbReference type="NCBI Taxonomy" id="2219161"/>
    <lineage>
        <taxon>Bacteria</taxon>
        <taxon>Pseudomonadati</taxon>
        <taxon>Bacteroidota</taxon>
        <taxon>Flavobacteriia</taxon>
        <taxon>Flavobacteriales</taxon>
        <taxon>Crocinitomicaceae</taxon>
        <taxon>Putridiphycobacter</taxon>
    </lineage>
</organism>